<proteinExistence type="predicted"/>
<dbReference type="EMBL" id="CAFZ01000209">
    <property type="protein sequence ID" value="CCA73209.1"/>
    <property type="molecule type" value="Genomic_DNA"/>
</dbReference>
<feature type="compositionally biased region" description="Polar residues" evidence="1">
    <location>
        <begin position="78"/>
        <end position="88"/>
    </location>
</feature>
<protein>
    <recommendedName>
        <fullName evidence="2">Protein UNC80 C-terminal domain-containing protein</fullName>
    </recommendedName>
</protein>
<dbReference type="GO" id="GO:0005261">
    <property type="term" value="F:monoatomic cation channel activity"/>
    <property type="evidence" value="ECO:0007669"/>
    <property type="project" value="TreeGrafter"/>
</dbReference>
<dbReference type="InterPro" id="IPR016024">
    <property type="entry name" value="ARM-type_fold"/>
</dbReference>
<dbReference type="HOGENOM" id="CLU_001075_0_0_1"/>
<reference evidence="3 4" key="1">
    <citation type="journal article" date="2011" name="PLoS Pathog.">
        <title>Endophytic Life Strategies Decoded by Genome and Transcriptome Analyses of the Mutualistic Root Symbiont Piriformospora indica.</title>
        <authorList>
            <person name="Zuccaro A."/>
            <person name="Lahrmann U."/>
            <person name="Guldener U."/>
            <person name="Langen G."/>
            <person name="Pfiffi S."/>
            <person name="Biedenkopf D."/>
            <person name="Wong P."/>
            <person name="Samans B."/>
            <person name="Grimm C."/>
            <person name="Basiewicz M."/>
            <person name="Murat C."/>
            <person name="Martin F."/>
            <person name="Kogel K.H."/>
        </authorList>
    </citation>
    <scope>NUCLEOTIDE SEQUENCE [LARGE SCALE GENOMIC DNA]</scope>
    <source>
        <strain evidence="3 4">DSM 11827</strain>
    </source>
</reference>
<dbReference type="PANTHER" id="PTHR31781">
    <property type="entry name" value="UNC80"/>
    <property type="match status" value="1"/>
</dbReference>
<keyword evidence="4" id="KW-1185">Reference proteome</keyword>
<dbReference type="Pfam" id="PF20262">
    <property type="entry name" value="UNC80_C"/>
    <property type="match status" value="1"/>
</dbReference>
<feature type="compositionally biased region" description="Basic and acidic residues" evidence="1">
    <location>
        <begin position="209"/>
        <end position="223"/>
    </location>
</feature>
<gene>
    <name evidence="3" type="ORF">PIIN_07163</name>
</gene>
<feature type="compositionally biased region" description="Basic residues" evidence="1">
    <location>
        <begin position="67"/>
        <end position="76"/>
    </location>
</feature>
<dbReference type="STRING" id="1109443.G4TPG6"/>
<dbReference type="Proteomes" id="UP000007148">
    <property type="component" value="Unassembled WGS sequence"/>
</dbReference>
<dbReference type="InParanoid" id="G4TPG6"/>
<dbReference type="GO" id="GO:0055080">
    <property type="term" value="P:monoatomic cation homeostasis"/>
    <property type="evidence" value="ECO:0007669"/>
    <property type="project" value="TreeGrafter"/>
</dbReference>
<evidence type="ECO:0000313" key="4">
    <source>
        <dbReference type="Proteomes" id="UP000007148"/>
    </source>
</evidence>
<feature type="compositionally biased region" description="Polar residues" evidence="1">
    <location>
        <begin position="102"/>
        <end position="143"/>
    </location>
</feature>
<feature type="region of interest" description="Disordered" evidence="1">
    <location>
        <begin position="2463"/>
        <end position="2497"/>
    </location>
</feature>
<dbReference type="InterPro" id="IPR046460">
    <property type="entry name" value="UNC80_C"/>
</dbReference>
<dbReference type="GO" id="GO:0034703">
    <property type="term" value="C:cation channel complex"/>
    <property type="evidence" value="ECO:0007669"/>
    <property type="project" value="TreeGrafter"/>
</dbReference>
<organism evidence="3 4">
    <name type="scientific">Serendipita indica (strain DSM 11827)</name>
    <name type="common">Root endophyte fungus</name>
    <name type="synonym">Piriformospora indica</name>
    <dbReference type="NCBI Taxonomy" id="1109443"/>
    <lineage>
        <taxon>Eukaryota</taxon>
        <taxon>Fungi</taxon>
        <taxon>Dikarya</taxon>
        <taxon>Basidiomycota</taxon>
        <taxon>Agaricomycotina</taxon>
        <taxon>Agaricomycetes</taxon>
        <taxon>Sebacinales</taxon>
        <taxon>Serendipitaceae</taxon>
        <taxon>Serendipita</taxon>
    </lineage>
</organism>
<feature type="compositionally biased region" description="Pro residues" evidence="1">
    <location>
        <begin position="2379"/>
        <end position="2390"/>
    </location>
</feature>
<dbReference type="OrthoDB" id="5584001at2759"/>
<sequence length="2632" mass="286550">MSGSTPSRRPQGARQRTDSRQSSLAHVNTGSVDGFGVYNEQHPLSPTEDGFITTSDVSQGSGLSRSTNRRVNRRPLRNFTTGSATSSEPHPPSISRTDEASMVNTPARSNSDFVPYFENSTGEIYTSPTHSTTSFQTGNNHSYASMVPHKGREQNSLSPPSSLAHPIASNSAIRAPPRKSSMPLEPPSGQGSTPPVPTGPHLISSKYDYSAHTDAPQKTKEVPRPSQSESNVYASVPPPPPLPVTETTIPQSSSRRRWATIRSAVRQTPEASPAPSEVPLPPTIQVETHSHSNTSHGTTLKVTPAASSISTTSLHNAAAGFSIPRTGSALSHLSENNLAPPTRHGTSTSHASPAMSSLSLSSGHIGPDSTHTGAMYASRSAKAVANFRNAVDQAMSGARSNVAVMGTSFGNLAVFGGTSNATRKDPTASAVIVNAIKAENESQFARDVYGICMAARLGQGHRAHATDTVKSIDILQNPAAIGFAPVMGLGSTNVGAFKRVGRKAASEGVSGVSESEGTQASSATSFEALRSLHHLIANTISSKSQTNTSHIPHHSLVLSTLLQPFVLSSQPKAATRGKTDDEFRSLIESERRKAEENDRWIALETFELVVRRWKPYGPMDQVGRWMWCCYAAKGEGSIRIGAKMRERILLTLEQLLQEQPTVTMSPKPQTRELGGLGLGIGLNAMQAGAAPDNIRRTYSTRSPSRNPRVLQSLLQALYSILPSSGLRGDIDRDRSILDRIIENLESNRAGYIPLEAEDLEGEYAVQGFTGPDNEIARGCLVVEALTKLIETGEEDAKFWLIGNLLENVWIRNFFAGRSSTSSLRIAARCRKISGILRMSLHLIRETCTDEGAQQNSLHFQNSCSTIFSLLREHVLPEIVELAQDIGYVHHTMPEGSQNEGDAKKHDFQAISRLLYAQSVTLTLEMLRIPAEAYRAQLLVEKWLADAQGWKPHVEAALRDIIVTADWKVVVQNVNNMRKAWPGSSTAFPASIVIPLIFERISSSPASPPSLVKALLADLSHHYPRIFFAPLFQCARSNNVSTVSTHLRTLVSIGRIFPALWTTDAEMMCIALMNEPGIAGSSAVSSAKGKGRDGDPPKWGTARLGQCVLFLEMIYFVRDLRLQREVSDSTSTPSDVVSYLLALEARVAVLLDAKEAAILRPFSMRLLIVSLLFEIRLYTRSLKPAVWLPKVIAWGCSAHVGAMIFALVTAEEGEAPSTLRGWTPVTEETFSEVEETLGGIRAIYTACWLELPVTPKNPHGIGKDDRNPSVPGKSTELERSLTLLASLDRPALAIFKLLVAVSGILHSEHFVELGPILWSQHLDGADPSALGSVAYLIMQSAEKGRKSSVARAIYQDLNSDSESVQAKAIDRIARLFSWRYQILTQTILTDRSHRRPFKGARQPLSFVPTDIGSIHFIPDRSHTVDRVQFASTLPSDIRRRLIELGWDKDETSIDRNPTKDMAPLSVAPSDRLTVQGGPAPLIEVNDSTTKGLLRRKSSGGGQGGNKKKPVFVPELAALLAVVLKLSTSSNLELSNSARNLLLEVLRDDPGIFARPHLEHLLDDPRAILQLDESMHLQARMPAALSHLIFNHFAGVLKHLARVQSLENPLVLYAYSMPSIAHTAAHVSGISIRELKRAKLDQIMLPSGSLWFTDSMLPGPMFPRGLAGPATPFELLPPSLVAITMVRTAQNMMLTNLLKRDSKEVHTIRKMFTNFTLPALTKEVGFAEKQQISRFLPLDASALSLKPLTNDEVNVRLISLALARSHLVLVAQIFRCLSPQTNDVQEVFQLLDTVNQILIAHGGDTGIVSHAMIAYMLAMARFRRLFSSNGGFVLIMPAVWKTYCDSEGGSKAIRGAIEYAANRFNAIHTDTFIFQAVDAAASMVAHPSLLAPESFARNVATLISSLGASFRGEINAGGIQNATRSDERDAMLTRLNEPEVLISAAEGQGNMSAMVDEFGGRVFSQENVARLLLTVIADDPTIVRAENFLKLFRFITPSLYDNSMQARTVIREGIDALGRTVFARSWTPRTEVRAAQGESGANVPDMRSTQPTAEFSSARLLAKATAPSSLHSMRQDYLQLIVAYTKAGGQLPTDVARRAVEMVKSILRESPSSITNNVAMFLREFADSSLLKPGKAVTSQEAIALLGEIPVLVHQYGLAVDFSGIFEVLTRMCSEDRFIADHGFNRMVVSGFFRAGFNSVESASLTNTLRGIGYRRSLVTLTAVLALLPGIDVLSHLQSRRANAGILAGFIIPLCLHLPSSAPTHATAASLRRTWLHLIGYAFNACLNVAHGRAAPKTTGTGLQARPSWGDGQHSSPRGIVASLLFALQAIKIILIRVGEEISKALPDIWLRASNLIRESLKDSNGNFFLSSDLANDMSPIPSPSSSRPPSPSQQADYQGSAVGPNRERTPRAVDYAAWSILELICFYRMPLSIHLRLWLQERLSLLEARLDAAGVSTRVSSFMRDPRRQSFSPYSKARRRSGVPSNTPSPDASPSLGAVRSGVTPPHILLGSPSSIMTFDRFPQASPPADTGLPRIRHLGPEFQIREAKGASTPVDPLRAAAKLISMTRPKLVQDSHRRVSVVRIFWGYEAFTGDDMSGFEAWTMASALKKITAETKELTREFHDVAKLEGDD</sequence>
<evidence type="ECO:0000259" key="2">
    <source>
        <dbReference type="Pfam" id="PF20262"/>
    </source>
</evidence>
<evidence type="ECO:0000313" key="3">
    <source>
        <dbReference type="EMBL" id="CCA73209.1"/>
    </source>
</evidence>
<accession>G4TPG6</accession>
<dbReference type="SUPFAM" id="SSF48371">
    <property type="entry name" value="ARM repeat"/>
    <property type="match status" value="1"/>
</dbReference>
<name>G4TPG6_SERID</name>
<evidence type="ECO:0000256" key="1">
    <source>
        <dbReference type="SAM" id="MobiDB-lite"/>
    </source>
</evidence>
<feature type="region of interest" description="Disordered" evidence="1">
    <location>
        <begin position="1"/>
        <end position="300"/>
    </location>
</feature>
<feature type="compositionally biased region" description="Polar residues" evidence="1">
    <location>
        <begin position="2482"/>
        <end position="2491"/>
    </location>
</feature>
<feature type="region of interest" description="Disordered" evidence="1">
    <location>
        <begin position="2377"/>
        <end position="2405"/>
    </location>
</feature>
<dbReference type="OMA" id="YAMTACQ"/>
<feature type="compositionally biased region" description="Polar residues" evidence="1">
    <location>
        <begin position="20"/>
        <end position="31"/>
    </location>
</feature>
<feature type="domain" description="Protein UNC80 C-terminal" evidence="2">
    <location>
        <begin position="1766"/>
        <end position="1884"/>
    </location>
</feature>
<feature type="region of interest" description="Disordered" evidence="1">
    <location>
        <begin position="332"/>
        <end position="373"/>
    </location>
</feature>
<dbReference type="eggNOG" id="ENOG502QSTP">
    <property type="taxonomic scope" value="Eukaryota"/>
</dbReference>
<feature type="compositionally biased region" description="Polar residues" evidence="1">
    <location>
        <begin position="52"/>
        <end position="66"/>
    </location>
</feature>
<dbReference type="PANTHER" id="PTHR31781:SF1">
    <property type="entry name" value="PROTEIN UNC-80 HOMOLOG"/>
    <property type="match status" value="1"/>
</dbReference>
<feature type="compositionally biased region" description="Low complexity" evidence="1">
    <location>
        <begin position="346"/>
        <end position="367"/>
    </location>
</feature>
<feature type="region of interest" description="Disordered" evidence="1">
    <location>
        <begin position="1474"/>
        <end position="1505"/>
    </location>
</feature>
<comment type="caution">
    <text evidence="3">The sequence shown here is derived from an EMBL/GenBank/DDBJ whole genome shotgun (WGS) entry which is preliminary data.</text>
</comment>